<feature type="region of interest" description="Disordered" evidence="11">
    <location>
        <begin position="104"/>
        <end position="135"/>
    </location>
</feature>
<accession>A0AAD5KFD2</accession>
<evidence type="ECO:0000256" key="8">
    <source>
        <dbReference type="ARBA" id="ARBA00023242"/>
    </source>
</evidence>
<evidence type="ECO:0000256" key="3">
    <source>
        <dbReference type="ARBA" id="ARBA00022448"/>
    </source>
</evidence>
<organism evidence="12 13">
    <name type="scientific">Phascolomyces articulosus</name>
    <dbReference type="NCBI Taxonomy" id="60185"/>
    <lineage>
        <taxon>Eukaryota</taxon>
        <taxon>Fungi</taxon>
        <taxon>Fungi incertae sedis</taxon>
        <taxon>Mucoromycota</taxon>
        <taxon>Mucoromycotina</taxon>
        <taxon>Mucoromycetes</taxon>
        <taxon>Mucorales</taxon>
        <taxon>Lichtheimiaceae</taxon>
        <taxon>Phascolomyces</taxon>
    </lineage>
</organism>
<keyword evidence="6" id="KW-0811">Translocation</keyword>
<keyword evidence="4" id="KW-0509">mRNA transport</keyword>
<evidence type="ECO:0000256" key="7">
    <source>
        <dbReference type="ARBA" id="ARBA00023132"/>
    </source>
</evidence>
<gene>
    <name evidence="12" type="ORF">BDA99DRAFT_321013</name>
</gene>
<dbReference type="EMBL" id="JAIXMP010000007">
    <property type="protein sequence ID" value="KAI9270461.1"/>
    <property type="molecule type" value="Genomic_DNA"/>
</dbReference>
<dbReference type="GO" id="GO:0015031">
    <property type="term" value="P:protein transport"/>
    <property type="evidence" value="ECO:0007669"/>
    <property type="project" value="UniProtKB-KW"/>
</dbReference>
<protein>
    <recommendedName>
        <fullName evidence="9">mRNA export factor GLE1</fullName>
    </recommendedName>
    <alternativeName>
        <fullName evidence="10">Nucleoporin GLE1</fullName>
    </alternativeName>
</protein>
<evidence type="ECO:0000256" key="5">
    <source>
        <dbReference type="ARBA" id="ARBA00022927"/>
    </source>
</evidence>
<reference evidence="12" key="1">
    <citation type="journal article" date="2022" name="IScience">
        <title>Evolution of zygomycete secretomes and the origins of terrestrial fungal ecologies.</title>
        <authorList>
            <person name="Chang Y."/>
            <person name="Wang Y."/>
            <person name="Mondo S."/>
            <person name="Ahrendt S."/>
            <person name="Andreopoulos W."/>
            <person name="Barry K."/>
            <person name="Beard J."/>
            <person name="Benny G.L."/>
            <person name="Blankenship S."/>
            <person name="Bonito G."/>
            <person name="Cuomo C."/>
            <person name="Desiro A."/>
            <person name="Gervers K.A."/>
            <person name="Hundley H."/>
            <person name="Kuo A."/>
            <person name="LaButti K."/>
            <person name="Lang B.F."/>
            <person name="Lipzen A."/>
            <person name="O'Donnell K."/>
            <person name="Pangilinan J."/>
            <person name="Reynolds N."/>
            <person name="Sandor L."/>
            <person name="Smith M.E."/>
            <person name="Tsang A."/>
            <person name="Grigoriev I.V."/>
            <person name="Stajich J.E."/>
            <person name="Spatafora J.W."/>
        </authorList>
    </citation>
    <scope>NUCLEOTIDE SEQUENCE</scope>
    <source>
        <strain evidence="12">RSA 2281</strain>
    </source>
</reference>
<dbReference type="Gene3D" id="1.25.40.510">
    <property type="entry name" value="GLE1-like"/>
    <property type="match status" value="1"/>
</dbReference>
<comment type="similarity">
    <text evidence="2">Belongs to the GLE1 family.</text>
</comment>
<dbReference type="PANTHER" id="PTHR12960:SF0">
    <property type="entry name" value="MRNA EXPORT FACTOR GLE1"/>
    <property type="match status" value="1"/>
</dbReference>
<dbReference type="GO" id="GO:0016973">
    <property type="term" value="P:poly(A)+ mRNA export from nucleus"/>
    <property type="evidence" value="ECO:0007669"/>
    <property type="project" value="InterPro"/>
</dbReference>
<dbReference type="GO" id="GO:0044614">
    <property type="term" value="C:nuclear pore cytoplasmic filaments"/>
    <property type="evidence" value="ECO:0007669"/>
    <property type="project" value="TreeGrafter"/>
</dbReference>
<dbReference type="GO" id="GO:0005543">
    <property type="term" value="F:phospholipid binding"/>
    <property type="evidence" value="ECO:0007669"/>
    <property type="project" value="TreeGrafter"/>
</dbReference>
<dbReference type="GO" id="GO:0000822">
    <property type="term" value="F:inositol hexakisphosphate binding"/>
    <property type="evidence" value="ECO:0007669"/>
    <property type="project" value="TreeGrafter"/>
</dbReference>
<proteinExistence type="inferred from homology"/>
<sequence length="441" mass="51717">MKMSNENKRVHVDTSYHKKQQHKNKIEAFKKMKVEEQRKKAEESMAIIRTTLSRLELQYNGEEKNLDTEYNTQLEESRKRVREAIQTDKEKLKKEKAEKEALVKAQKEKEQKDIAEKQKAEAEAKAQKEKEEKARLQAKSSAASISGLELYKTYIKKLDHYKQHYKPKLQDAKYRSTVFKERMPIKRFLKQLQFKTEVVDQRYVAIRDRLLAVKTQSEDAFNILLNCTAKDFLKQARSEISSISWGAYFYARFAMLLGAAIPEFMEYLLARLYKRCPYLIPEYHDESGLSLDQVKAKQRFEYVDNDKKEFQTVDMHYLYQYAYVMFYAALVQMTPQLASDPQNPHGIENGWLWLARICNVPPRAITPGLVYSFLQIAGRPLLNAYPRQSIKVFQLIRADMLPVAPKSRENASPLNELGRFLDDFFRTGQMDKMPEKAETKV</sequence>
<dbReference type="InterPro" id="IPR012476">
    <property type="entry name" value="GLE1"/>
</dbReference>
<comment type="subcellular location">
    <subcellularLocation>
        <location evidence="1">Nucleus</location>
        <location evidence="1">Nuclear pore complex</location>
    </subcellularLocation>
</comment>
<evidence type="ECO:0000256" key="6">
    <source>
        <dbReference type="ARBA" id="ARBA00023010"/>
    </source>
</evidence>
<evidence type="ECO:0000256" key="9">
    <source>
        <dbReference type="ARBA" id="ARBA00026227"/>
    </source>
</evidence>
<evidence type="ECO:0000256" key="4">
    <source>
        <dbReference type="ARBA" id="ARBA00022816"/>
    </source>
</evidence>
<dbReference type="Pfam" id="PF07817">
    <property type="entry name" value="GLE1"/>
    <property type="match status" value="1"/>
</dbReference>
<evidence type="ECO:0000313" key="12">
    <source>
        <dbReference type="EMBL" id="KAI9270461.1"/>
    </source>
</evidence>
<comment type="caution">
    <text evidence="12">The sequence shown here is derived from an EMBL/GenBank/DDBJ whole genome shotgun (WGS) entry which is preliminary data.</text>
</comment>
<dbReference type="AlphaFoldDB" id="A0AAD5KFD2"/>
<evidence type="ECO:0000256" key="2">
    <source>
        <dbReference type="ARBA" id="ARBA00011056"/>
    </source>
</evidence>
<dbReference type="InterPro" id="IPR038506">
    <property type="entry name" value="GLE1-like_sf"/>
</dbReference>
<keyword evidence="3" id="KW-0813">Transport</keyword>
<evidence type="ECO:0000256" key="1">
    <source>
        <dbReference type="ARBA" id="ARBA00004567"/>
    </source>
</evidence>
<dbReference type="GO" id="GO:0005737">
    <property type="term" value="C:cytoplasm"/>
    <property type="evidence" value="ECO:0007669"/>
    <property type="project" value="TreeGrafter"/>
</dbReference>
<evidence type="ECO:0000313" key="13">
    <source>
        <dbReference type="Proteomes" id="UP001209540"/>
    </source>
</evidence>
<feature type="region of interest" description="Disordered" evidence="11">
    <location>
        <begin position="1"/>
        <end position="26"/>
    </location>
</feature>
<evidence type="ECO:0000256" key="11">
    <source>
        <dbReference type="SAM" id="MobiDB-lite"/>
    </source>
</evidence>
<evidence type="ECO:0000256" key="10">
    <source>
        <dbReference type="ARBA" id="ARBA00029983"/>
    </source>
</evidence>
<dbReference type="GO" id="GO:0031369">
    <property type="term" value="F:translation initiation factor binding"/>
    <property type="evidence" value="ECO:0007669"/>
    <property type="project" value="TreeGrafter"/>
</dbReference>
<keyword evidence="5" id="KW-0653">Protein transport</keyword>
<dbReference type="PANTHER" id="PTHR12960">
    <property type="entry name" value="GLE-1-RELATED"/>
    <property type="match status" value="1"/>
</dbReference>
<dbReference type="Proteomes" id="UP001209540">
    <property type="component" value="Unassembled WGS sequence"/>
</dbReference>
<feature type="compositionally biased region" description="Basic and acidic residues" evidence="11">
    <location>
        <begin position="1"/>
        <end position="16"/>
    </location>
</feature>
<keyword evidence="8" id="KW-0539">Nucleus</keyword>
<keyword evidence="13" id="KW-1185">Reference proteome</keyword>
<keyword evidence="7" id="KW-0906">Nuclear pore complex</keyword>
<name>A0AAD5KFD2_9FUNG</name>
<reference evidence="12" key="2">
    <citation type="submission" date="2023-02" db="EMBL/GenBank/DDBJ databases">
        <authorList>
            <consortium name="DOE Joint Genome Institute"/>
            <person name="Mondo S.J."/>
            <person name="Chang Y."/>
            <person name="Wang Y."/>
            <person name="Ahrendt S."/>
            <person name="Andreopoulos W."/>
            <person name="Barry K."/>
            <person name="Beard J."/>
            <person name="Benny G.L."/>
            <person name="Blankenship S."/>
            <person name="Bonito G."/>
            <person name="Cuomo C."/>
            <person name="Desiro A."/>
            <person name="Gervers K.A."/>
            <person name="Hundley H."/>
            <person name="Kuo A."/>
            <person name="LaButti K."/>
            <person name="Lang B.F."/>
            <person name="Lipzen A."/>
            <person name="O'Donnell K."/>
            <person name="Pangilinan J."/>
            <person name="Reynolds N."/>
            <person name="Sandor L."/>
            <person name="Smith M.W."/>
            <person name="Tsang A."/>
            <person name="Grigoriev I.V."/>
            <person name="Stajich J.E."/>
            <person name="Spatafora J.W."/>
        </authorList>
    </citation>
    <scope>NUCLEOTIDE SEQUENCE</scope>
    <source>
        <strain evidence="12">RSA 2281</strain>
    </source>
</reference>